<keyword evidence="4 7" id="KW-1133">Transmembrane helix</keyword>
<comment type="subcellular location">
    <subcellularLocation>
        <location evidence="1">Membrane</location>
        <topology evidence="1">Multi-pass membrane protein</topology>
    </subcellularLocation>
</comment>
<dbReference type="GO" id="GO:0022857">
    <property type="term" value="F:transmembrane transporter activity"/>
    <property type="evidence" value="ECO:0007669"/>
    <property type="project" value="InterPro"/>
</dbReference>
<feature type="transmembrane region" description="Helical" evidence="7">
    <location>
        <begin position="382"/>
        <end position="404"/>
    </location>
</feature>
<feature type="transmembrane region" description="Helical" evidence="7">
    <location>
        <begin position="341"/>
        <end position="361"/>
    </location>
</feature>
<dbReference type="Gene3D" id="1.20.1250.20">
    <property type="entry name" value="MFS general substrate transporter like domains"/>
    <property type="match status" value="2"/>
</dbReference>
<dbReference type="InterPro" id="IPR036259">
    <property type="entry name" value="MFS_trans_sf"/>
</dbReference>
<feature type="transmembrane region" description="Helical" evidence="7">
    <location>
        <begin position="279"/>
        <end position="296"/>
    </location>
</feature>
<dbReference type="Pfam" id="PF07690">
    <property type="entry name" value="MFS_1"/>
    <property type="match status" value="1"/>
</dbReference>
<evidence type="ECO:0000256" key="2">
    <source>
        <dbReference type="ARBA" id="ARBA00022448"/>
    </source>
</evidence>
<dbReference type="GO" id="GO:0016020">
    <property type="term" value="C:membrane"/>
    <property type="evidence" value="ECO:0007669"/>
    <property type="project" value="UniProtKB-SubCell"/>
</dbReference>
<gene>
    <name evidence="9" type="ORF">AB1Y20_001502</name>
</gene>
<sequence length="474" mass="50363">MLCCSAASPPAKTEASALLHPPARHETATWKATFVVLSLAFLVDRASEFATDGMGRAFEEQFRTTPNALSTLSLCQAISLALCSPIWGYLADLYPRTRLLAIGCSAWAFFMICASCAPHFWTVVLFQGLAGCMLGSVRPNVLGMVADTVPMETQGSSYGILLGSGALGGLGGVVYANSVSEKLLFGSVNGWRVVFFTLALAAVALAVATLLFARDPRGDSRSERAAGSFSNFLSELWLLLQIKTFVLITICSALCYTPFKVGTFWVLCLRYSGFSQTSASGVFAVGLVATIAGNVFGGKAGDLMAAKHPDMGRIWLAQLSTTCSIACALVCLLAVPTTPEYSWCFAVIFAIFGFFGQGYSAGANNPMLAAVSPPELRSTIMAWAYGLEIAGAAILGPPFVGLIAQEGFGYIPSQETDISNVPDEQRSKNAIALRNALLIMTVVPFAIATMLYSLIGKIYPRDRDAQLVTSKSVI</sequence>
<dbReference type="PANTHER" id="PTHR23505:SF52">
    <property type="entry name" value="MAJOR FACILITATOR SUPERFAMILY PROTEIN"/>
    <property type="match status" value="1"/>
</dbReference>
<feature type="transmembrane region" description="Helical" evidence="7">
    <location>
        <begin position="234"/>
        <end position="259"/>
    </location>
</feature>
<dbReference type="Proteomes" id="UP001515480">
    <property type="component" value="Unassembled WGS sequence"/>
</dbReference>
<protein>
    <recommendedName>
        <fullName evidence="8">Major facilitator superfamily (MFS) profile domain-containing protein</fullName>
    </recommendedName>
</protein>
<keyword evidence="5 7" id="KW-0472">Membrane</keyword>
<accession>A0AB34KB25</accession>
<feature type="transmembrane region" description="Helical" evidence="7">
    <location>
        <begin position="158"/>
        <end position="178"/>
    </location>
</feature>
<dbReference type="InterPro" id="IPR011701">
    <property type="entry name" value="MFS"/>
</dbReference>
<comment type="caution">
    <text evidence="9">The sequence shown here is derived from an EMBL/GenBank/DDBJ whole genome shotgun (WGS) entry which is preliminary data.</text>
</comment>
<feature type="transmembrane region" description="Helical" evidence="7">
    <location>
        <begin position="436"/>
        <end position="455"/>
    </location>
</feature>
<keyword evidence="10" id="KW-1185">Reference proteome</keyword>
<evidence type="ECO:0000256" key="7">
    <source>
        <dbReference type="SAM" id="Phobius"/>
    </source>
</evidence>
<dbReference type="InterPro" id="IPR044770">
    <property type="entry name" value="MFS_spinster-like"/>
</dbReference>
<dbReference type="SUPFAM" id="SSF103473">
    <property type="entry name" value="MFS general substrate transporter"/>
    <property type="match status" value="1"/>
</dbReference>
<evidence type="ECO:0000259" key="8">
    <source>
        <dbReference type="PROSITE" id="PS50850"/>
    </source>
</evidence>
<evidence type="ECO:0000256" key="5">
    <source>
        <dbReference type="ARBA" id="ARBA00023136"/>
    </source>
</evidence>
<name>A0AB34KB25_PRYPA</name>
<dbReference type="PANTHER" id="PTHR23505">
    <property type="entry name" value="SPINSTER"/>
    <property type="match status" value="1"/>
</dbReference>
<evidence type="ECO:0000256" key="4">
    <source>
        <dbReference type="ARBA" id="ARBA00022989"/>
    </source>
</evidence>
<dbReference type="PROSITE" id="PS50850">
    <property type="entry name" value="MFS"/>
    <property type="match status" value="1"/>
</dbReference>
<evidence type="ECO:0000313" key="10">
    <source>
        <dbReference type="Proteomes" id="UP001515480"/>
    </source>
</evidence>
<comment type="similarity">
    <text evidence="6">Belongs to the major facilitator superfamily. Spinster (TC 2.A.1.49) family.</text>
</comment>
<evidence type="ECO:0000256" key="3">
    <source>
        <dbReference type="ARBA" id="ARBA00022692"/>
    </source>
</evidence>
<keyword evidence="3 7" id="KW-0812">Transmembrane</keyword>
<keyword evidence="2" id="KW-0813">Transport</keyword>
<dbReference type="InterPro" id="IPR020846">
    <property type="entry name" value="MFS_dom"/>
</dbReference>
<evidence type="ECO:0000256" key="1">
    <source>
        <dbReference type="ARBA" id="ARBA00004141"/>
    </source>
</evidence>
<feature type="transmembrane region" description="Helical" evidence="7">
    <location>
        <begin position="190"/>
        <end position="213"/>
    </location>
</feature>
<proteinExistence type="inferred from homology"/>
<feature type="transmembrane region" description="Helical" evidence="7">
    <location>
        <begin position="99"/>
        <end position="120"/>
    </location>
</feature>
<evidence type="ECO:0000313" key="9">
    <source>
        <dbReference type="EMBL" id="KAL1530602.1"/>
    </source>
</evidence>
<evidence type="ECO:0000256" key="6">
    <source>
        <dbReference type="ARBA" id="ARBA00024338"/>
    </source>
</evidence>
<dbReference type="EMBL" id="JBGBPQ010000001">
    <property type="protein sequence ID" value="KAL1530602.1"/>
    <property type="molecule type" value="Genomic_DNA"/>
</dbReference>
<feature type="transmembrane region" description="Helical" evidence="7">
    <location>
        <begin position="316"/>
        <end position="335"/>
    </location>
</feature>
<dbReference type="AlphaFoldDB" id="A0AB34KB25"/>
<feature type="domain" description="Major facilitator superfamily (MFS) profile" evidence="8">
    <location>
        <begin position="33"/>
        <end position="459"/>
    </location>
</feature>
<reference evidence="9 10" key="1">
    <citation type="journal article" date="2024" name="Science">
        <title>Giant polyketide synthase enzymes in the biosynthesis of giant marine polyether toxins.</title>
        <authorList>
            <person name="Fallon T.R."/>
            <person name="Shende V.V."/>
            <person name="Wierzbicki I.H."/>
            <person name="Pendleton A.L."/>
            <person name="Watervoot N.F."/>
            <person name="Auber R.P."/>
            <person name="Gonzalez D.J."/>
            <person name="Wisecaver J.H."/>
            <person name="Moore B.S."/>
        </authorList>
    </citation>
    <scope>NUCLEOTIDE SEQUENCE [LARGE SCALE GENOMIC DNA]</scope>
    <source>
        <strain evidence="9 10">12B1</strain>
    </source>
</reference>
<organism evidence="9 10">
    <name type="scientific">Prymnesium parvum</name>
    <name type="common">Toxic golden alga</name>
    <dbReference type="NCBI Taxonomy" id="97485"/>
    <lineage>
        <taxon>Eukaryota</taxon>
        <taxon>Haptista</taxon>
        <taxon>Haptophyta</taxon>
        <taxon>Prymnesiophyceae</taxon>
        <taxon>Prymnesiales</taxon>
        <taxon>Prymnesiaceae</taxon>
        <taxon>Prymnesium</taxon>
    </lineage>
</organism>